<dbReference type="SUPFAM" id="SSF51219">
    <property type="entry name" value="TRAP-like"/>
    <property type="match status" value="1"/>
</dbReference>
<organism evidence="1 2">
    <name type="scientific">Isachenkonia alkalipeptolytica</name>
    <dbReference type="NCBI Taxonomy" id="2565777"/>
    <lineage>
        <taxon>Bacteria</taxon>
        <taxon>Bacillati</taxon>
        <taxon>Bacillota</taxon>
        <taxon>Clostridia</taxon>
        <taxon>Eubacteriales</taxon>
        <taxon>Clostridiaceae</taxon>
        <taxon>Isachenkonia</taxon>
    </lineage>
</organism>
<dbReference type="AlphaFoldDB" id="A0AA43XI51"/>
<dbReference type="Gene3D" id="3.60.160.10">
    <property type="entry name" value="Mitochondrial biogenesis AIM24"/>
    <property type="match status" value="1"/>
</dbReference>
<dbReference type="PANTHER" id="PTHR43657">
    <property type="entry name" value="TRYPTOPHAN RNA-BINDING ATTENUATOR PROTEIN-LIKE PROTEIN"/>
    <property type="match status" value="1"/>
</dbReference>
<dbReference type="Proteomes" id="UP000449710">
    <property type="component" value="Unassembled WGS sequence"/>
</dbReference>
<gene>
    <name evidence="1" type="ORF">ISALK_02005</name>
</gene>
<dbReference type="PANTHER" id="PTHR43657:SF1">
    <property type="entry name" value="ALTERED INHERITANCE OF MITOCHONDRIA PROTEIN 24, MITOCHONDRIAL"/>
    <property type="match status" value="1"/>
</dbReference>
<dbReference type="Pfam" id="PF01987">
    <property type="entry name" value="AIM24"/>
    <property type="match status" value="1"/>
</dbReference>
<name>A0AA43XI51_9CLOT</name>
<comment type="caution">
    <text evidence="1">The sequence shown here is derived from an EMBL/GenBank/DDBJ whole genome shotgun (WGS) entry which is preliminary data.</text>
</comment>
<evidence type="ECO:0000313" key="2">
    <source>
        <dbReference type="Proteomes" id="UP000449710"/>
    </source>
</evidence>
<proteinExistence type="predicted"/>
<keyword evidence="2" id="KW-1185">Reference proteome</keyword>
<dbReference type="InterPro" id="IPR016031">
    <property type="entry name" value="Trp_RNA-bd_attenuator-like_dom"/>
</dbReference>
<sequence length="228" mass="25008">MQSEIIGTVMPMVEIELDQGELIYAQTGAMQWMTENIDMQTNMRGGVFGAIKRGVSGENLFLAHFSAEKSGARVAFGHSFPGKIIEIDVGKKTMICQKRAFLCATEGVDYDIEFQKKIGTGFFGGEGFIMQRLSGKGTAWVEMDGEYVVKELAPGEKLRMETGALGMYEAGMDLSINLVKGFKNMFLGGEGLFLTTIEGPGKVWIQTMPAQNMASEIASFIPSRNDRK</sequence>
<dbReference type="EMBL" id="SUMG01000002">
    <property type="protein sequence ID" value="NBG87265.1"/>
    <property type="molecule type" value="Genomic_DNA"/>
</dbReference>
<dbReference type="NCBIfam" id="TIGR00266">
    <property type="entry name" value="TIGR00266 family protein"/>
    <property type="match status" value="1"/>
</dbReference>
<dbReference type="InterPro" id="IPR002838">
    <property type="entry name" value="AIM24"/>
</dbReference>
<dbReference type="InterPro" id="IPR036983">
    <property type="entry name" value="AIM24_sf"/>
</dbReference>
<protein>
    <submittedName>
        <fullName evidence="1">TIGR00266 family protein</fullName>
    </submittedName>
</protein>
<evidence type="ECO:0000313" key="1">
    <source>
        <dbReference type="EMBL" id="NBG87265.1"/>
    </source>
</evidence>
<accession>A0AA43XI51</accession>
<dbReference type="RefSeq" id="WP_160718578.1">
    <property type="nucleotide sequence ID" value="NZ_SUMG01000002.1"/>
</dbReference>
<reference evidence="1 2" key="1">
    <citation type="submission" date="2019-04" db="EMBL/GenBank/DDBJ databases">
        <title>Isachenkonia alkalipeptolytica gen. nov. sp. nov. a new anaerobic, alkiliphilic organothrophic bacterium capable to reduce synthesized ferrihydrite isolated from a soda lake.</title>
        <authorList>
            <person name="Toshchakov S.V."/>
            <person name="Zavarzina D.G."/>
            <person name="Zhilina T.N."/>
            <person name="Kostrikina N.A."/>
            <person name="Kublanov I.V."/>
        </authorList>
    </citation>
    <scope>NUCLEOTIDE SEQUENCE [LARGE SCALE GENOMIC DNA]</scope>
    <source>
        <strain evidence="1 2">Z-1701</strain>
    </source>
</reference>